<dbReference type="Proteomes" id="UP001501009">
    <property type="component" value="Unassembled WGS sequence"/>
</dbReference>
<feature type="region of interest" description="Disordered" evidence="1">
    <location>
        <begin position="1"/>
        <end position="24"/>
    </location>
</feature>
<name>A0ABP7J496_9ACTN</name>
<proteinExistence type="predicted"/>
<evidence type="ECO:0000256" key="1">
    <source>
        <dbReference type="SAM" id="MobiDB-lite"/>
    </source>
</evidence>
<dbReference type="EMBL" id="BAABDE010000031">
    <property type="protein sequence ID" value="GAA3834446.1"/>
    <property type="molecule type" value="Genomic_DNA"/>
</dbReference>
<keyword evidence="3" id="KW-1185">Reference proteome</keyword>
<gene>
    <name evidence="2" type="ORF">GCM10022403_079090</name>
</gene>
<reference evidence="3" key="1">
    <citation type="journal article" date="2019" name="Int. J. Syst. Evol. Microbiol.">
        <title>The Global Catalogue of Microorganisms (GCM) 10K type strain sequencing project: providing services to taxonomists for standard genome sequencing and annotation.</title>
        <authorList>
            <consortium name="The Broad Institute Genomics Platform"/>
            <consortium name="The Broad Institute Genome Sequencing Center for Infectious Disease"/>
            <person name="Wu L."/>
            <person name="Ma J."/>
        </authorList>
    </citation>
    <scope>NUCLEOTIDE SEQUENCE [LARGE SCALE GENOMIC DNA]</scope>
    <source>
        <strain evidence="3">JCM 17138</strain>
    </source>
</reference>
<organism evidence="2 3">
    <name type="scientific">Streptomyces coacervatus</name>
    <dbReference type="NCBI Taxonomy" id="647381"/>
    <lineage>
        <taxon>Bacteria</taxon>
        <taxon>Bacillati</taxon>
        <taxon>Actinomycetota</taxon>
        <taxon>Actinomycetes</taxon>
        <taxon>Kitasatosporales</taxon>
        <taxon>Streptomycetaceae</taxon>
        <taxon>Streptomyces</taxon>
    </lineage>
</organism>
<accession>A0ABP7J496</accession>
<protein>
    <submittedName>
        <fullName evidence="2">Uncharacterized protein</fullName>
    </submittedName>
</protein>
<sequence>MRLARHGPGPSRVRARERADEPEASSRLGGLNLLALGAAVTIVASLGGLVTTGIGTIWSARVSADQLAQSREQAEEKQREQAARVSLWEDVGPKGESRLHVMNRSPDPVSNLHIVFLVSEDPPGDVAFRVALPALPPCSALTIEGKTLKYVEDDPENQNEYWVPWLEAEAKGVDLGDFEDSVGFLKASVGFQDRNGAYWARVDGALTRGDVSIDRTPARHGQVVGWPQVKLVDNCGDDGGN</sequence>
<evidence type="ECO:0000313" key="3">
    <source>
        <dbReference type="Proteomes" id="UP001501009"/>
    </source>
</evidence>
<comment type="caution">
    <text evidence="2">The sequence shown here is derived from an EMBL/GenBank/DDBJ whole genome shotgun (WGS) entry which is preliminary data.</text>
</comment>
<evidence type="ECO:0000313" key="2">
    <source>
        <dbReference type="EMBL" id="GAA3834446.1"/>
    </source>
</evidence>